<evidence type="ECO:0000313" key="2">
    <source>
        <dbReference type="Proteomes" id="UP000224003"/>
    </source>
</evidence>
<organism evidence="1 2">
    <name type="scientific">Bacillus thuringiensis</name>
    <dbReference type="NCBI Taxonomy" id="1428"/>
    <lineage>
        <taxon>Bacteria</taxon>
        <taxon>Bacillati</taxon>
        <taxon>Bacillota</taxon>
        <taxon>Bacilli</taxon>
        <taxon>Bacillales</taxon>
        <taxon>Bacillaceae</taxon>
        <taxon>Bacillus</taxon>
        <taxon>Bacillus cereus group</taxon>
    </lineage>
</organism>
<evidence type="ECO:0000313" key="1">
    <source>
        <dbReference type="EMBL" id="PFJ39500.1"/>
    </source>
</evidence>
<sequence>MEKKFQFNSESFNRGFSYQGTTIITDGIIADEFACDYFIPNPYTTWTIKVHEGTDLSHVSKIRMELADPLVTNYRKNL</sequence>
<dbReference type="EMBL" id="NUVX01000023">
    <property type="protein sequence ID" value="PFJ39500.1"/>
    <property type="molecule type" value="Genomic_DNA"/>
</dbReference>
<accession>A0A9X6ZTD8</accession>
<name>A0A9X6ZTD8_BACTU</name>
<dbReference type="Proteomes" id="UP000224003">
    <property type="component" value="Unassembled WGS sequence"/>
</dbReference>
<proteinExistence type="predicted"/>
<dbReference type="AlphaFoldDB" id="A0A9X6ZTD8"/>
<protein>
    <submittedName>
        <fullName evidence="1">Uncharacterized protein</fullName>
    </submittedName>
</protein>
<comment type="caution">
    <text evidence="1">The sequence shown here is derived from an EMBL/GenBank/DDBJ whole genome shotgun (WGS) entry which is preliminary data.</text>
</comment>
<reference evidence="1 2" key="1">
    <citation type="submission" date="2017-09" db="EMBL/GenBank/DDBJ databases">
        <title>Large-scale bioinformatics analysis of Bacillus genomes uncovers conserved roles of natural products in bacterial physiology.</title>
        <authorList>
            <consortium name="Agbiome Team Llc"/>
            <person name="Bleich R.M."/>
            <person name="Grubbs K.J."/>
            <person name="Santa Maria K.C."/>
            <person name="Allen S.E."/>
            <person name="Farag S."/>
            <person name="Shank E.A."/>
            <person name="Bowers A."/>
        </authorList>
    </citation>
    <scope>NUCLEOTIDE SEQUENCE [LARGE SCALE GENOMIC DNA]</scope>
    <source>
        <strain evidence="1 2">AFS085496</strain>
    </source>
</reference>
<gene>
    <name evidence="1" type="ORF">COJ15_14540</name>
</gene>